<keyword evidence="2" id="KW-0812">Transmembrane</keyword>
<sequence>MDSAPPATSQPPLPSQEAHVGVAQLMRLLEIAETFRTMPPMPPRQQLSTGSFNPLLGIPPGRVRAGSMAVRPLPVTRPQRKSSTPSCVANDAPAERVDTVSSDCPAAPLLDDRTDIAQADTDATGGTDRQHHQVPCTVNTQEAPPQTAPLDSVDCGPADRQPNQSSQQEECPLRPRQRCDVCKKTRPTTKSHPATLHAKSRDDWARRVALLAMVMVVWAALFYIGCVSCMQ</sequence>
<evidence type="ECO:0000256" key="1">
    <source>
        <dbReference type="SAM" id="MobiDB-lite"/>
    </source>
</evidence>
<evidence type="ECO:0000313" key="3">
    <source>
        <dbReference type="EMBL" id="AJF97205.1"/>
    </source>
</evidence>
<keyword evidence="2" id="KW-1133">Transmembrane helix</keyword>
<evidence type="ECO:0000256" key="2">
    <source>
        <dbReference type="SAM" id="Phobius"/>
    </source>
</evidence>
<dbReference type="KEGG" id="vg:23462122"/>
<name>A0A0B5J668_9VIRU</name>
<dbReference type="Proteomes" id="UP000202511">
    <property type="component" value="Segment"/>
</dbReference>
<keyword evidence="2" id="KW-0472">Membrane</keyword>
<organism evidence="3 4">
    <name type="scientific">Pandoravirus inopinatum</name>
    <dbReference type="NCBI Taxonomy" id="1605721"/>
    <lineage>
        <taxon>Viruses</taxon>
        <taxon>Pandoravirus</taxon>
    </lineage>
</organism>
<dbReference type="EMBL" id="KP136319">
    <property type="protein sequence ID" value="AJF97205.1"/>
    <property type="molecule type" value="Genomic_DNA"/>
</dbReference>
<evidence type="ECO:0000313" key="4">
    <source>
        <dbReference type="Proteomes" id="UP000202511"/>
    </source>
</evidence>
<feature type="region of interest" description="Disordered" evidence="1">
    <location>
        <begin position="75"/>
        <end position="108"/>
    </location>
</feature>
<feature type="region of interest" description="Disordered" evidence="1">
    <location>
        <begin position="139"/>
        <end position="172"/>
    </location>
</feature>
<proteinExistence type="predicted"/>
<dbReference type="RefSeq" id="YP_009119440.1">
    <property type="nucleotide sequence ID" value="NC_026440.1"/>
</dbReference>
<accession>A0A0B5J668</accession>
<protein>
    <submittedName>
        <fullName evidence="3">Uncharacterized protein</fullName>
    </submittedName>
</protein>
<reference evidence="3 4" key="1">
    <citation type="journal article" date="2015" name="Parasitol. Res.">
        <title>Viruses in close associations with free-living amoebae.</title>
        <authorList>
            <person name="Scheid P."/>
        </authorList>
    </citation>
    <scope>NUCLEOTIDE SEQUENCE [LARGE SCALE GENOMIC DNA]</scope>
    <source>
        <strain evidence="3">KlaHel</strain>
    </source>
</reference>
<dbReference type="GeneID" id="23462122"/>
<feature type="transmembrane region" description="Helical" evidence="2">
    <location>
        <begin position="208"/>
        <end position="225"/>
    </location>
</feature>